<organism evidence="2">
    <name type="scientific">Pithovirus LCPAC101</name>
    <dbReference type="NCBI Taxonomy" id="2506586"/>
    <lineage>
        <taxon>Viruses</taxon>
        <taxon>Pithoviruses</taxon>
    </lineage>
</organism>
<dbReference type="InterPro" id="IPR003323">
    <property type="entry name" value="OTU_dom"/>
</dbReference>
<dbReference type="CDD" id="cd22744">
    <property type="entry name" value="OTU"/>
    <property type="match status" value="1"/>
</dbReference>
<sequence length="213" mass="24500">MEKKQKIIPMTSTNTFTCSPLVMKRKFIYNNMVRFDTIADGSCFFHAVLMSFYEPYQLNNIDRISFVREFRRDLAKTLSSPINPNDGESPSYYDALSGGTLSKFAESVPQYSLSKMVKILDSNSFVGNEYIEYISNLFSRDIYILDIEKSNVYMTGDEYGLLYKNRQSTVIGYKNSHFELIGVQSSNGHIRVGFSPDDPFISYINKTMENNMK</sequence>
<dbReference type="GO" id="GO:0008233">
    <property type="term" value="F:peptidase activity"/>
    <property type="evidence" value="ECO:0007669"/>
    <property type="project" value="UniProtKB-KW"/>
</dbReference>
<name>A0A481Z2U3_9VIRU</name>
<evidence type="ECO:0000259" key="1">
    <source>
        <dbReference type="PROSITE" id="PS50802"/>
    </source>
</evidence>
<gene>
    <name evidence="2" type="ORF">LCPAC101_00880</name>
</gene>
<protein>
    <submittedName>
        <fullName evidence="2">OTU-like cysteine protease</fullName>
    </submittedName>
</protein>
<dbReference type="Gene3D" id="3.90.70.80">
    <property type="match status" value="1"/>
</dbReference>
<proteinExistence type="predicted"/>
<accession>A0A481Z2U3</accession>
<evidence type="ECO:0000313" key="2">
    <source>
        <dbReference type="EMBL" id="QBK89805.1"/>
    </source>
</evidence>
<feature type="domain" description="OTU" evidence="1">
    <location>
        <begin position="32"/>
        <end position="184"/>
    </location>
</feature>
<dbReference type="GO" id="GO:0006508">
    <property type="term" value="P:proteolysis"/>
    <property type="evidence" value="ECO:0007669"/>
    <property type="project" value="UniProtKB-KW"/>
</dbReference>
<keyword evidence="2" id="KW-0378">Hydrolase</keyword>
<dbReference type="EMBL" id="MK500441">
    <property type="protein sequence ID" value="QBK89805.1"/>
    <property type="molecule type" value="Genomic_DNA"/>
</dbReference>
<reference evidence="2" key="1">
    <citation type="journal article" date="2019" name="MBio">
        <title>Virus Genomes from Deep Sea Sediments Expand the Ocean Megavirome and Support Independent Origins of Viral Gigantism.</title>
        <authorList>
            <person name="Backstrom D."/>
            <person name="Yutin N."/>
            <person name="Jorgensen S.L."/>
            <person name="Dharamshi J."/>
            <person name="Homa F."/>
            <person name="Zaremba-Niedwiedzka K."/>
            <person name="Spang A."/>
            <person name="Wolf Y.I."/>
            <person name="Koonin E.V."/>
            <person name="Ettema T.J."/>
        </authorList>
    </citation>
    <scope>NUCLEOTIDE SEQUENCE</scope>
</reference>
<keyword evidence="2" id="KW-0645">Protease</keyword>
<dbReference type="PROSITE" id="PS50802">
    <property type="entry name" value="OTU"/>
    <property type="match status" value="1"/>
</dbReference>